<reference evidence="1 2" key="1">
    <citation type="submission" date="2020-04" db="EMBL/GenBank/DDBJ databases">
        <title>MicrobeNet Type strains.</title>
        <authorList>
            <person name="Nicholson A.C."/>
        </authorList>
    </citation>
    <scope>NUCLEOTIDE SEQUENCE [LARGE SCALE GENOMIC DNA]</scope>
    <source>
        <strain evidence="1 2">JCM 3332</strain>
    </source>
</reference>
<dbReference type="AlphaFoldDB" id="A0A846YGB9"/>
<comment type="caution">
    <text evidence="1">The sequence shown here is derived from an EMBL/GenBank/DDBJ whole genome shotgun (WGS) entry which is preliminary data.</text>
</comment>
<evidence type="ECO:0000313" key="1">
    <source>
        <dbReference type="EMBL" id="NKY55889.1"/>
    </source>
</evidence>
<accession>A0A846YGB9</accession>
<protein>
    <submittedName>
        <fullName evidence="1">Uncharacterized protein</fullName>
    </submittedName>
</protein>
<keyword evidence="2" id="KW-1185">Reference proteome</keyword>
<proteinExistence type="predicted"/>
<sequence>MADEGKRPFQSQIDAANEGQLSMSFSTDVRVNAEEFVYMDRDCAAMKDRIRVYQGIAEGIADREVWGLGETPETWPLSGKVLVKRFRDKAMGDESGNSVHAILERHYQIIDGIQELHRVIAQRYLDTDSEFASRYNEIMASAPQGFQGQR</sequence>
<dbReference type="RefSeq" id="WP_062972271.1">
    <property type="nucleotide sequence ID" value="NZ_JAAXOT010000003.1"/>
</dbReference>
<dbReference type="EMBL" id="JAAXOT010000003">
    <property type="protein sequence ID" value="NKY55889.1"/>
    <property type="molecule type" value="Genomic_DNA"/>
</dbReference>
<organism evidence="1 2">
    <name type="scientific">Nocardia flavorosea</name>
    <dbReference type="NCBI Taxonomy" id="53429"/>
    <lineage>
        <taxon>Bacteria</taxon>
        <taxon>Bacillati</taxon>
        <taxon>Actinomycetota</taxon>
        <taxon>Actinomycetes</taxon>
        <taxon>Mycobacteriales</taxon>
        <taxon>Nocardiaceae</taxon>
        <taxon>Nocardia</taxon>
    </lineage>
</organism>
<name>A0A846YGB9_9NOCA</name>
<dbReference type="Proteomes" id="UP000570678">
    <property type="component" value="Unassembled WGS sequence"/>
</dbReference>
<evidence type="ECO:0000313" key="2">
    <source>
        <dbReference type="Proteomes" id="UP000570678"/>
    </source>
</evidence>
<gene>
    <name evidence="1" type="ORF">HGA15_06890</name>
</gene>